<dbReference type="SUPFAM" id="SSF53649">
    <property type="entry name" value="Alkaline phosphatase-like"/>
    <property type="match status" value="1"/>
</dbReference>
<comment type="caution">
    <text evidence="8">The sequence shown here is derived from an EMBL/GenBank/DDBJ whole genome shotgun (WGS) entry which is preliminary data.</text>
</comment>
<dbReference type="InterPro" id="IPR017850">
    <property type="entry name" value="Alkaline_phosphatase_core_sf"/>
</dbReference>
<protein>
    <submittedName>
        <fullName evidence="8">Sulfatase</fullName>
    </submittedName>
</protein>
<evidence type="ECO:0000256" key="6">
    <source>
        <dbReference type="ARBA" id="ARBA00022837"/>
    </source>
</evidence>
<dbReference type="Pfam" id="PF00884">
    <property type="entry name" value="Sulfatase"/>
    <property type="match status" value="1"/>
</dbReference>
<name>A0A6B1DV02_9CHLR</name>
<keyword evidence="3" id="KW-0479">Metal-binding</keyword>
<evidence type="ECO:0000256" key="5">
    <source>
        <dbReference type="ARBA" id="ARBA00022801"/>
    </source>
</evidence>
<keyword evidence="5" id="KW-0378">Hydrolase</keyword>
<dbReference type="AlphaFoldDB" id="A0A6B1DV02"/>
<evidence type="ECO:0000256" key="1">
    <source>
        <dbReference type="ARBA" id="ARBA00001913"/>
    </source>
</evidence>
<evidence type="ECO:0000259" key="7">
    <source>
        <dbReference type="Pfam" id="PF00884"/>
    </source>
</evidence>
<organism evidence="8">
    <name type="scientific">Caldilineaceae bacterium SB0662_bin_9</name>
    <dbReference type="NCBI Taxonomy" id="2605258"/>
    <lineage>
        <taxon>Bacteria</taxon>
        <taxon>Bacillati</taxon>
        <taxon>Chloroflexota</taxon>
        <taxon>Caldilineae</taxon>
        <taxon>Caldilineales</taxon>
        <taxon>Caldilineaceae</taxon>
    </lineage>
</organism>
<dbReference type="PANTHER" id="PTHR42693:SF42">
    <property type="entry name" value="ARYLSULFATASE G"/>
    <property type="match status" value="1"/>
</dbReference>
<dbReference type="EMBL" id="VXPY01000079">
    <property type="protein sequence ID" value="MYD90877.1"/>
    <property type="molecule type" value="Genomic_DNA"/>
</dbReference>
<evidence type="ECO:0000313" key="8">
    <source>
        <dbReference type="EMBL" id="MYD90877.1"/>
    </source>
</evidence>
<keyword evidence="4" id="KW-0732">Signal</keyword>
<dbReference type="InterPro" id="IPR024607">
    <property type="entry name" value="Sulfatase_CS"/>
</dbReference>
<dbReference type="Gene3D" id="3.30.1120.10">
    <property type="match status" value="1"/>
</dbReference>
<evidence type="ECO:0000256" key="4">
    <source>
        <dbReference type="ARBA" id="ARBA00022729"/>
    </source>
</evidence>
<comment type="cofactor">
    <cofactor evidence="1">
        <name>Ca(2+)</name>
        <dbReference type="ChEBI" id="CHEBI:29108"/>
    </cofactor>
</comment>
<dbReference type="InterPro" id="IPR000917">
    <property type="entry name" value="Sulfatase_N"/>
</dbReference>
<dbReference type="GO" id="GO:0004065">
    <property type="term" value="F:arylsulfatase activity"/>
    <property type="evidence" value="ECO:0007669"/>
    <property type="project" value="TreeGrafter"/>
</dbReference>
<dbReference type="InterPro" id="IPR050738">
    <property type="entry name" value="Sulfatase"/>
</dbReference>
<proteinExistence type="inferred from homology"/>
<dbReference type="CDD" id="cd16144">
    <property type="entry name" value="ARS_like"/>
    <property type="match status" value="1"/>
</dbReference>
<reference evidence="8" key="1">
    <citation type="submission" date="2019-09" db="EMBL/GenBank/DDBJ databases">
        <title>Characterisation of the sponge microbiome using genome-centric metagenomics.</title>
        <authorList>
            <person name="Engelberts J.P."/>
            <person name="Robbins S.J."/>
            <person name="De Goeij J.M."/>
            <person name="Aranda M."/>
            <person name="Bell S.C."/>
            <person name="Webster N.S."/>
        </authorList>
    </citation>
    <scope>NUCLEOTIDE SEQUENCE</scope>
    <source>
        <strain evidence="8">SB0662_bin_9</strain>
    </source>
</reference>
<dbReference type="PROSITE" id="PS00149">
    <property type="entry name" value="SULFATASE_2"/>
    <property type="match status" value="1"/>
</dbReference>
<feature type="domain" description="Sulfatase N-terminal" evidence="7">
    <location>
        <begin position="6"/>
        <end position="356"/>
    </location>
</feature>
<dbReference type="PANTHER" id="PTHR42693">
    <property type="entry name" value="ARYLSULFATASE FAMILY MEMBER"/>
    <property type="match status" value="1"/>
</dbReference>
<evidence type="ECO:0000256" key="2">
    <source>
        <dbReference type="ARBA" id="ARBA00008779"/>
    </source>
</evidence>
<keyword evidence="6" id="KW-0106">Calcium</keyword>
<gene>
    <name evidence="8" type="ORF">F4Y08_11155</name>
</gene>
<sequence length="468" mass="51971">MHKQPPNILFILIDDLGAVDLASFGSTFYATPNLDRLAERGLVFTDAYASCPVCSPTRGSLLTGRYPARIGLTDWIDFGGRIQPARGKLVDVPYIRELPRTEVTSASLLRGRGYSTWHVGKWHLGFEETYPERHGFDVNIGGGYLGAPGPGGYFSPFDIPNLPPGSPGQYLPEVLTDEAIHLIRSRDDNPFFLNMCFYLVHTPIEAPADRVAKWEARVRELGLDRQTALVEGEFFPMEHKRHLRVTRRILQSDPVYAAMVESMDENVGRLLDTLEEEGIADDTLVVFTSDNGGLSTSESSPTCNSPYAEGKGWMYEGGTRVPMIAAWPGRIPAGSRTAEPVCSIDLFPTWLAQAGIPVPDRLLIDGEDLSPILFEGAALERDALFWHYPHYGNQGGTPGSSIRSGDWKLIEFYEDGRLELYNLAVDVGEDNNLANAEPERTQALHQRLKTWRESVAARIPTPNPDWQV</sequence>
<accession>A0A6B1DV02</accession>
<dbReference type="Gene3D" id="3.40.720.10">
    <property type="entry name" value="Alkaline Phosphatase, subunit A"/>
    <property type="match status" value="1"/>
</dbReference>
<dbReference type="GO" id="GO:0046872">
    <property type="term" value="F:metal ion binding"/>
    <property type="evidence" value="ECO:0007669"/>
    <property type="project" value="UniProtKB-KW"/>
</dbReference>
<evidence type="ECO:0000256" key="3">
    <source>
        <dbReference type="ARBA" id="ARBA00022723"/>
    </source>
</evidence>
<comment type="similarity">
    <text evidence="2">Belongs to the sulfatase family.</text>
</comment>
<dbReference type="PROSITE" id="PS00523">
    <property type="entry name" value="SULFATASE_1"/>
    <property type="match status" value="1"/>
</dbReference>